<dbReference type="SUPFAM" id="SSF58104">
    <property type="entry name" value="Methyl-accepting chemotaxis protein (MCP) signaling domain"/>
    <property type="match status" value="1"/>
</dbReference>
<evidence type="ECO:0000313" key="13">
    <source>
        <dbReference type="EMBL" id="MBD7961946.1"/>
    </source>
</evidence>
<evidence type="ECO:0000256" key="3">
    <source>
        <dbReference type="ARBA" id="ARBA00022500"/>
    </source>
</evidence>
<keyword evidence="14" id="KW-1185">Reference proteome</keyword>
<evidence type="ECO:0000259" key="12">
    <source>
        <dbReference type="PROSITE" id="PS50885"/>
    </source>
</evidence>
<keyword evidence="8" id="KW-0807">Transducer</keyword>
<dbReference type="EMBL" id="JACSQK010000008">
    <property type="protein sequence ID" value="MBD7961946.1"/>
    <property type="molecule type" value="Genomic_DNA"/>
</dbReference>
<dbReference type="InterPro" id="IPR051310">
    <property type="entry name" value="MCP_chemotaxis"/>
</dbReference>
<protein>
    <submittedName>
        <fullName evidence="13">Cache domain-containing protein</fullName>
    </submittedName>
</protein>
<keyword evidence="4 10" id="KW-0812">Transmembrane</keyword>
<dbReference type="Pfam" id="PF00672">
    <property type="entry name" value="HAMP"/>
    <property type="match status" value="1"/>
</dbReference>
<evidence type="ECO:0000259" key="11">
    <source>
        <dbReference type="PROSITE" id="PS50111"/>
    </source>
</evidence>
<keyword evidence="6 10" id="KW-0472">Membrane</keyword>
<dbReference type="Pfam" id="PF00015">
    <property type="entry name" value="MCPsignal"/>
    <property type="match status" value="1"/>
</dbReference>
<evidence type="ECO:0000256" key="10">
    <source>
        <dbReference type="SAM" id="Phobius"/>
    </source>
</evidence>
<keyword evidence="3" id="KW-0145">Chemotaxis</keyword>
<comment type="similarity">
    <text evidence="7">Belongs to the methyl-accepting chemotaxis (MCP) protein family.</text>
</comment>
<feature type="domain" description="HAMP" evidence="12">
    <location>
        <begin position="65"/>
        <end position="117"/>
    </location>
</feature>
<evidence type="ECO:0000256" key="1">
    <source>
        <dbReference type="ARBA" id="ARBA00004651"/>
    </source>
</evidence>
<evidence type="ECO:0000256" key="7">
    <source>
        <dbReference type="ARBA" id="ARBA00029447"/>
    </source>
</evidence>
<feature type="transmembrane region" description="Helical" evidence="10">
    <location>
        <begin position="44"/>
        <end position="64"/>
    </location>
</feature>
<comment type="subcellular location">
    <subcellularLocation>
        <location evidence="1">Cell membrane</location>
        <topology evidence="1">Multi-pass membrane protein</topology>
    </subcellularLocation>
</comment>
<dbReference type="PANTHER" id="PTHR43531">
    <property type="entry name" value="PROTEIN ICFG"/>
    <property type="match status" value="1"/>
</dbReference>
<dbReference type="SMART" id="SM00283">
    <property type="entry name" value="MA"/>
    <property type="match status" value="1"/>
</dbReference>
<gene>
    <name evidence="13" type="ORF">H9646_15840</name>
</gene>
<evidence type="ECO:0000256" key="8">
    <source>
        <dbReference type="PROSITE-ProRule" id="PRU00284"/>
    </source>
</evidence>
<evidence type="ECO:0000256" key="6">
    <source>
        <dbReference type="ARBA" id="ARBA00023136"/>
    </source>
</evidence>
<evidence type="ECO:0000256" key="4">
    <source>
        <dbReference type="ARBA" id="ARBA00022692"/>
    </source>
</evidence>
<dbReference type="InterPro" id="IPR033480">
    <property type="entry name" value="sCache_2"/>
</dbReference>
<reference evidence="13 14" key="1">
    <citation type="submission" date="2020-08" db="EMBL/GenBank/DDBJ databases">
        <title>A Genomic Blueprint of the Chicken Gut Microbiome.</title>
        <authorList>
            <person name="Gilroy R."/>
            <person name="Ravi A."/>
            <person name="Getino M."/>
            <person name="Pursley I."/>
            <person name="Horton D.L."/>
            <person name="Alikhan N.-F."/>
            <person name="Baker D."/>
            <person name="Gharbi K."/>
            <person name="Hall N."/>
            <person name="Watson M."/>
            <person name="Adriaenssens E.M."/>
            <person name="Foster-Nyarko E."/>
            <person name="Jarju S."/>
            <person name="Secka A."/>
            <person name="Antonio M."/>
            <person name="Oren A."/>
            <person name="Chaudhuri R."/>
            <person name="La Ragione R.M."/>
            <person name="Hildebrand F."/>
            <person name="Pallen M.J."/>
        </authorList>
    </citation>
    <scope>NUCLEOTIDE SEQUENCE [LARGE SCALE GENOMIC DNA]</scope>
    <source>
        <strain evidence="13 14">Sa2CVA6</strain>
    </source>
</reference>
<evidence type="ECO:0000256" key="5">
    <source>
        <dbReference type="ARBA" id="ARBA00022989"/>
    </source>
</evidence>
<evidence type="ECO:0000256" key="2">
    <source>
        <dbReference type="ARBA" id="ARBA00022475"/>
    </source>
</evidence>
<feature type="coiled-coil region" evidence="9">
    <location>
        <begin position="340"/>
        <end position="367"/>
    </location>
</feature>
<evidence type="ECO:0000313" key="14">
    <source>
        <dbReference type="Proteomes" id="UP000634919"/>
    </source>
</evidence>
<keyword evidence="9" id="KW-0175">Coiled coil</keyword>
<proteinExistence type="inferred from homology"/>
<feature type="domain" description="Methyl-accepting transducer" evidence="11">
    <location>
        <begin position="122"/>
        <end position="351"/>
    </location>
</feature>
<accession>A0ABR8SEN7</accession>
<dbReference type="CDD" id="cd06225">
    <property type="entry name" value="HAMP"/>
    <property type="match status" value="1"/>
</dbReference>
<name>A0ABR8SEN7_9BURK</name>
<dbReference type="PROSITE" id="PS50885">
    <property type="entry name" value="HAMP"/>
    <property type="match status" value="1"/>
</dbReference>
<sequence length="498" mass="53291">MQKPMLWVLRRCKLGWKLSCVAIIGLLSMGAIWAASYASVAADVQLAIAVAGALCFVYVLYGVYRNMSYEIVRLLCAMEQAAQGNLTHRITATGSDELADMARLLDSMVVALSSMVAEIRSNAALVTQAGHTLTQDNRALAERTELQATNVAQTVVSVEQVTAVVQNSAEAAVAADRYTTQLRKVVEQGSGVMDQAVHSVEAIERGAGRMSEIIAVIDGIAFQTNILALNAAVEAARAGEQGRGFAVVASEVRSLAQRSSEASKEIRLLIEESVQQVASSTRLIRQAGEGMQQVADGIRSVAGHVEAISESGNSQGTGLQQINLAVHGIDQVTQENALMVRNVVQEAQALELRAATLSEAVERFRLQQGTAVEAVALVERAVALRRMGMPLQQYLKALSDPQQPFHDRDMYVFVLDSAGRYLAFGGNAAKCGSRVQDVQGVDGNALLDAIVAQAEHGPGWVEYDFTNPVLGKVQAKMSYVCKQDGVYLGCGVYKSFAG</sequence>
<evidence type="ECO:0000256" key="9">
    <source>
        <dbReference type="SAM" id="Coils"/>
    </source>
</evidence>
<dbReference type="Pfam" id="PF17200">
    <property type="entry name" value="sCache_2"/>
    <property type="match status" value="1"/>
</dbReference>
<comment type="caution">
    <text evidence="13">The sequence shown here is derived from an EMBL/GenBank/DDBJ whole genome shotgun (WGS) entry which is preliminary data.</text>
</comment>
<dbReference type="InterPro" id="IPR004089">
    <property type="entry name" value="MCPsignal_dom"/>
</dbReference>
<dbReference type="PANTHER" id="PTHR43531:SF11">
    <property type="entry name" value="METHYL-ACCEPTING CHEMOTAXIS PROTEIN 3"/>
    <property type="match status" value="1"/>
</dbReference>
<dbReference type="Gene3D" id="1.10.287.950">
    <property type="entry name" value="Methyl-accepting chemotaxis protein"/>
    <property type="match status" value="1"/>
</dbReference>
<dbReference type="SMART" id="SM00304">
    <property type="entry name" value="HAMP"/>
    <property type="match status" value="1"/>
</dbReference>
<dbReference type="InterPro" id="IPR003660">
    <property type="entry name" value="HAMP_dom"/>
</dbReference>
<dbReference type="CDD" id="cd11386">
    <property type="entry name" value="MCP_signal"/>
    <property type="match status" value="1"/>
</dbReference>
<keyword evidence="5 10" id="KW-1133">Transmembrane helix</keyword>
<organism evidence="13 14">
    <name type="scientific">Comamonas avium</name>
    <dbReference type="NCBI Taxonomy" id="2762231"/>
    <lineage>
        <taxon>Bacteria</taxon>
        <taxon>Pseudomonadati</taxon>
        <taxon>Pseudomonadota</taxon>
        <taxon>Betaproteobacteria</taxon>
        <taxon>Burkholderiales</taxon>
        <taxon>Comamonadaceae</taxon>
        <taxon>Comamonas</taxon>
    </lineage>
</organism>
<keyword evidence="2" id="KW-1003">Cell membrane</keyword>
<dbReference type="PROSITE" id="PS50111">
    <property type="entry name" value="CHEMOTAXIS_TRANSDUC_2"/>
    <property type="match status" value="1"/>
</dbReference>
<dbReference type="Proteomes" id="UP000634919">
    <property type="component" value="Unassembled WGS sequence"/>
</dbReference>